<protein>
    <recommendedName>
        <fullName evidence="2">receptor protein-tyrosine kinase</fullName>
        <ecNumber evidence="2">2.7.10.1</ecNumber>
    </recommendedName>
</protein>
<evidence type="ECO:0000256" key="2">
    <source>
        <dbReference type="ARBA" id="ARBA00011902"/>
    </source>
</evidence>
<evidence type="ECO:0000256" key="6">
    <source>
        <dbReference type="ARBA" id="ARBA00022989"/>
    </source>
</evidence>
<evidence type="ECO:0000256" key="8">
    <source>
        <dbReference type="ARBA" id="ARBA00023137"/>
    </source>
</evidence>
<evidence type="ECO:0000256" key="7">
    <source>
        <dbReference type="ARBA" id="ARBA00023136"/>
    </source>
</evidence>
<keyword evidence="5" id="KW-0418">Kinase</keyword>
<dbReference type="Gene3D" id="6.10.250.2930">
    <property type="match status" value="1"/>
</dbReference>
<reference evidence="11 12" key="1">
    <citation type="journal article" date="2024" name="J Genomics">
        <title>Draft genome sequencing and assembly of Favolaschia claudopus CIRM-BRFM 2984 isolated from oak limbs.</title>
        <authorList>
            <person name="Navarro D."/>
            <person name="Drula E."/>
            <person name="Chaduli D."/>
            <person name="Cazenave R."/>
            <person name="Ahrendt S."/>
            <person name="Wang J."/>
            <person name="Lipzen A."/>
            <person name="Daum C."/>
            <person name="Barry K."/>
            <person name="Grigoriev I.V."/>
            <person name="Favel A."/>
            <person name="Rosso M.N."/>
            <person name="Martin F."/>
        </authorList>
    </citation>
    <scope>NUCLEOTIDE SEQUENCE [LARGE SCALE GENOMIC DNA]</scope>
    <source>
        <strain evidence="11 12">CIRM-BRFM 2984</strain>
    </source>
</reference>
<dbReference type="GO" id="GO:0016020">
    <property type="term" value="C:membrane"/>
    <property type="evidence" value="ECO:0007669"/>
    <property type="project" value="UniProtKB-SubCell"/>
</dbReference>
<accession>A0AAW0EGY9</accession>
<dbReference type="PANTHER" id="PTHR15549:SF26">
    <property type="entry name" value="AXIAL BUDDING PATTERN PROTEIN 2-RELATED"/>
    <property type="match status" value="1"/>
</dbReference>
<dbReference type="GO" id="GO:0071944">
    <property type="term" value="C:cell periphery"/>
    <property type="evidence" value="ECO:0007669"/>
    <property type="project" value="UniProtKB-ARBA"/>
</dbReference>
<evidence type="ECO:0000256" key="1">
    <source>
        <dbReference type="ARBA" id="ARBA00004167"/>
    </source>
</evidence>
<name>A0AAW0EGY9_9AGAR</name>
<keyword evidence="8" id="KW-0829">Tyrosine-protein kinase</keyword>
<feature type="transmembrane region" description="Helical" evidence="10">
    <location>
        <begin position="33"/>
        <end position="53"/>
    </location>
</feature>
<keyword evidence="7 10" id="KW-0472">Membrane</keyword>
<feature type="compositionally biased region" description="Low complexity" evidence="9">
    <location>
        <begin position="299"/>
        <end position="321"/>
    </location>
</feature>
<feature type="compositionally biased region" description="Polar residues" evidence="9">
    <location>
        <begin position="226"/>
        <end position="235"/>
    </location>
</feature>
<sequence>MYQVPCETLALSRRLSAEHKHDPTRPFRSAQRAFFMFSSTYLVASIFYAWALIQRVSATHNVTIDDSDLDHWTFVGSYHAVTPTSPCKECLAKPDPGLAFNSTWHDGSLSSGSFQFQGSAVYIFGIDVVNPANVTFVLANPNRNGFHYYGGSGFVYNSLFFSATDLDPTVQHTVTWLMEKSSGGGSAALLDYAVITVEDASSSSVSGGPSSSSSGPTNSESASPSPNTNILPSQKSKSNAGAIAGAVVGVLALLAILGGLFIFWRRKRLVDREAQKDDLSGNYLVEPYQPTVLPPSPPSLQSRPAFHSPPSDSGSVSMSMVAQSTSVSTGPSMDRKGGSAPGWTSRSEDSSSQAAADPAVEERLRHLEQVVNASQPPRYSAHDHGT</sequence>
<keyword evidence="3" id="KW-0808">Transferase</keyword>
<organism evidence="11 12">
    <name type="scientific">Favolaschia claudopus</name>
    <dbReference type="NCBI Taxonomy" id="2862362"/>
    <lineage>
        <taxon>Eukaryota</taxon>
        <taxon>Fungi</taxon>
        <taxon>Dikarya</taxon>
        <taxon>Basidiomycota</taxon>
        <taxon>Agaricomycotina</taxon>
        <taxon>Agaricomycetes</taxon>
        <taxon>Agaricomycetidae</taxon>
        <taxon>Agaricales</taxon>
        <taxon>Marasmiineae</taxon>
        <taxon>Mycenaceae</taxon>
        <taxon>Favolaschia</taxon>
    </lineage>
</organism>
<evidence type="ECO:0000313" key="12">
    <source>
        <dbReference type="Proteomes" id="UP001362999"/>
    </source>
</evidence>
<evidence type="ECO:0000256" key="4">
    <source>
        <dbReference type="ARBA" id="ARBA00022692"/>
    </source>
</evidence>
<feature type="compositionally biased region" description="Low complexity" evidence="9">
    <location>
        <begin position="201"/>
        <end position="225"/>
    </location>
</feature>
<proteinExistence type="predicted"/>
<feature type="region of interest" description="Disordered" evidence="9">
    <location>
        <begin position="290"/>
        <end position="386"/>
    </location>
</feature>
<keyword evidence="4 10" id="KW-0812">Transmembrane</keyword>
<dbReference type="PANTHER" id="PTHR15549">
    <property type="entry name" value="PAIRED IMMUNOGLOBULIN-LIKE TYPE 2 RECEPTOR"/>
    <property type="match status" value="1"/>
</dbReference>
<evidence type="ECO:0000256" key="9">
    <source>
        <dbReference type="SAM" id="MobiDB-lite"/>
    </source>
</evidence>
<gene>
    <name evidence="11" type="ORF">R3P38DRAFT_54297</name>
</gene>
<feature type="transmembrane region" description="Helical" evidence="10">
    <location>
        <begin position="242"/>
        <end position="264"/>
    </location>
</feature>
<dbReference type="EMBL" id="JAWWNJ010000001">
    <property type="protein sequence ID" value="KAK7064667.1"/>
    <property type="molecule type" value="Genomic_DNA"/>
</dbReference>
<dbReference type="AlphaFoldDB" id="A0AAW0EGY9"/>
<evidence type="ECO:0000313" key="11">
    <source>
        <dbReference type="EMBL" id="KAK7064667.1"/>
    </source>
</evidence>
<evidence type="ECO:0000256" key="5">
    <source>
        <dbReference type="ARBA" id="ARBA00022777"/>
    </source>
</evidence>
<feature type="region of interest" description="Disordered" evidence="9">
    <location>
        <begin position="201"/>
        <end position="235"/>
    </location>
</feature>
<feature type="compositionally biased region" description="Polar residues" evidence="9">
    <location>
        <begin position="322"/>
        <end position="331"/>
    </location>
</feature>
<comment type="caution">
    <text evidence="11">The sequence shown here is derived from an EMBL/GenBank/DDBJ whole genome shotgun (WGS) entry which is preliminary data.</text>
</comment>
<evidence type="ECO:0000256" key="3">
    <source>
        <dbReference type="ARBA" id="ARBA00022679"/>
    </source>
</evidence>
<dbReference type="InterPro" id="IPR044912">
    <property type="entry name" value="Egfr_JX_dom"/>
</dbReference>
<dbReference type="InterPro" id="IPR051694">
    <property type="entry name" value="Immunoregulatory_rcpt-like"/>
</dbReference>
<feature type="compositionally biased region" description="Polar residues" evidence="9">
    <location>
        <begin position="342"/>
        <end position="354"/>
    </location>
</feature>
<dbReference type="EC" id="2.7.10.1" evidence="2"/>
<dbReference type="Proteomes" id="UP001362999">
    <property type="component" value="Unassembled WGS sequence"/>
</dbReference>
<comment type="subcellular location">
    <subcellularLocation>
        <location evidence="1">Membrane</location>
        <topology evidence="1">Single-pass membrane protein</topology>
    </subcellularLocation>
</comment>
<keyword evidence="6 10" id="KW-1133">Transmembrane helix</keyword>
<keyword evidence="12" id="KW-1185">Reference proteome</keyword>
<evidence type="ECO:0000256" key="10">
    <source>
        <dbReference type="SAM" id="Phobius"/>
    </source>
</evidence>
<dbReference type="GO" id="GO:0004714">
    <property type="term" value="F:transmembrane receptor protein tyrosine kinase activity"/>
    <property type="evidence" value="ECO:0007669"/>
    <property type="project" value="UniProtKB-EC"/>
</dbReference>